<dbReference type="Proteomes" id="UP001345963">
    <property type="component" value="Unassembled WGS sequence"/>
</dbReference>
<sequence length="105" mass="11821">MSETHLINSFIAQKCIHFKHLFLLNVDDSRSQVIKTKTLFLRRFQQHKIFLPKNVAMAFSITGKTADFLHMEDKPQKVIAKEAGCSQTALSKHSNGKLSGGKTCC</sequence>
<accession>A0ABU7BEA7</accession>
<gene>
    <name evidence="1" type="ORF">ATANTOWER_031340</name>
</gene>
<proteinExistence type="predicted"/>
<keyword evidence="2" id="KW-1185">Reference proteome</keyword>
<dbReference type="EMBL" id="JAHUTI010050049">
    <property type="protein sequence ID" value="MED6248311.1"/>
    <property type="molecule type" value="Genomic_DNA"/>
</dbReference>
<name>A0ABU7BEA7_9TELE</name>
<evidence type="ECO:0000313" key="2">
    <source>
        <dbReference type="Proteomes" id="UP001345963"/>
    </source>
</evidence>
<evidence type="ECO:0000313" key="1">
    <source>
        <dbReference type="EMBL" id="MED6248311.1"/>
    </source>
</evidence>
<organism evidence="1 2">
    <name type="scientific">Ataeniobius toweri</name>
    <dbReference type="NCBI Taxonomy" id="208326"/>
    <lineage>
        <taxon>Eukaryota</taxon>
        <taxon>Metazoa</taxon>
        <taxon>Chordata</taxon>
        <taxon>Craniata</taxon>
        <taxon>Vertebrata</taxon>
        <taxon>Euteleostomi</taxon>
        <taxon>Actinopterygii</taxon>
        <taxon>Neopterygii</taxon>
        <taxon>Teleostei</taxon>
        <taxon>Neoteleostei</taxon>
        <taxon>Acanthomorphata</taxon>
        <taxon>Ovalentaria</taxon>
        <taxon>Atherinomorphae</taxon>
        <taxon>Cyprinodontiformes</taxon>
        <taxon>Goodeidae</taxon>
        <taxon>Ataeniobius</taxon>
    </lineage>
</organism>
<reference evidence="1 2" key="1">
    <citation type="submission" date="2021-07" db="EMBL/GenBank/DDBJ databases">
        <authorList>
            <person name="Palmer J.M."/>
        </authorList>
    </citation>
    <scope>NUCLEOTIDE SEQUENCE [LARGE SCALE GENOMIC DNA]</scope>
    <source>
        <strain evidence="1 2">AT_MEX2019</strain>
        <tissue evidence="1">Muscle</tissue>
    </source>
</reference>
<protein>
    <submittedName>
        <fullName evidence="1">Uncharacterized protein</fullName>
    </submittedName>
</protein>
<comment type="caution">
    <text evidence="1">The sequence shown here is derived from an EMBL/GenBank/DDBJ whole genome shotgun (WGS) entry which is preliminary data.</text>
</comment>